<dbReference type="AlphaFoldDB" id="A0A392SAQ5"/>
<sequence>VQKKKDSGNATLVREFYANANKSLGGGGNFLVYVRGKEIDYSPEALNAFLRAVVPPKCAFKAEKKKVKMVDEPGRRVVRDFVALPGTPWHKGAASSIPTKVQLTHFKP</sequence>
<accession>A0A392SAQ5</accession>
<reference evidence="2 3" key="1">
    <citation type="journal article" date="2018" name="Front. Plant Sci.">
        <title>Red Clover (Trifolium pratense) and Zigzag Clover (T. medium) - A Picture of Genomic Similarities and Differences.</title>
        <authorList>
            <person name="Dluhosova J."/>
            <person name="Istvanek J."/>
            <person name="Nedelnik J."/>
            <person name="Repkova J."/>
        </authorList>
    </citation>
    <scope>NUCLEOTIDE SEQUENCE [LARGE SCALE GENOMIC DNA]</scope>
    <source>
        <strain evidence="3">cv. 10/8</strain>
        <tissue evidence="2">Leaf</tissue>
    </source>
</reference>
<feature type="non-terminal residue" evidence="2">
    <location>
        <position position="108"/>
    </location>
</feature>
<dbReference type="Pfam" id="PF20167">
    <property type="entry name" value="Transposase_32"/>
    <property type="match status" value="1"/>
</dbReference>
<dbReference type="Proteomes" id="UP000265520">
    <property type="component" value="Unassembled WGS sequence"/>
</dbReference>
<dbReference type="InterPro" id="IPR046796">
    <property type="entry name" value="Transposase_32_dom"/>
</dbReference>
<name>A0A392SAQ5_9FABA</name>
<feature type="domain" description="Putative plant transposon protein" evidence="1">
    <location>
        <begin position="5"/>
        <end position="98"/>
    </location>
</feature>
<protein>
    <recommendedName>
        <fullName evidence="1">Putative plant transposon protein domain-containing protein</fullName>
    </recommendedName>
</protein>
<evidence type="ECO:0000259" key="1">
    <source>
        <dbReference type="Pfam" id="PF20167"/>
    </source>
</evidence>
<evidence type="ECO:0000313" key="3">
    <source>
        <dbReference type="Proteomes" id="UP000265520"/>
    </source>
</evidence>
<keyword evidence="3" id="KW-1185">Reference proteome</keyword>
<proteinExistence type="predicted"/>
<feature type="non-terminal residue" evidence="2">
    <location>
        <position position="1"/>
    </location>
</feature>
<evidence type="ECO:0000313" key="2">
    <source>
        <dbReference type="EMBL" id="MCI45487.1"/>
    </source>
</evidence>
<dbReference type="EMBL" id="LXQA010344853">
    <property type="protein sequence ID" value="MCI45487.1"/>
    <property type="molecule type" value="Genomic_DNA"/>
</dbReference>
<comment type="caution">
    <text evidence="2">The sequence shown here is derived from an EMBL/GenBank/DDBJ whole genome shotgun (WGS) entry which is preliminary data.</text>
</comment>
<organism evidence="2 3">
    <name type="scientific">Trifolium medium</name>
    <dbReference type="NCBI Taxonomy" id="97028"/>
    <lineage>
        <taxon>Eukaryota</taxon>
        <taxon>Viridiplantae</taxon>
        <taxon>Streptophyta</taxon>
        <taxon>Embryophyta</taxon>
        <taxon>Tracheophyta</taxon>
        <taxon>Spermatophyta</taxon>
        <taxon>Magnoliopsida</taxon>
        <taxon>eudicotyledons</taxon>
        <taxon>Gunneridae</taxon>
        <taxon>Pentapetalae</taxon>
        <taxon>rosids</taxon>
        <taxon>fabids</taxon>
        <taxon>Fabales</taxon>
        <taxon>Fabaceae</taxon>
        <taxon>Papilionoideae</taxon>
        <taxon>50 kb inversion clade</taxon>
        <taxon>NPAAA clade</taxon>
        <taxon>Hologalegina</taxon>
        <taxon>IRL clade</taxon>
        <taxon>Trifolieae</taxon>
        <taxon>Trifolium</taxon>
    </lineage>
</organism>